<dbReference type="Pfam" id="PF03466">
    <property type="entry name" value="LysR_substrate"/>
    <property type="match status" value="1"/>
</dbReference>
<dbReference type="EMBL" id="CADIKI010000022">
    <property type="protein sequence ID" value="CAB3805701.1"/>
    <property type="molecule type" value="Genomic_DNA"/>
</dbReference>
<dbReference type="Pfam" id="PF00126">
    <property type="entry name" value="HTH_1"/>
    <property type="match status" value="1"/>
</dbReference>
<dbReference type="PANTHER" id="PTHR30118:SF15">
    <property type="entry name" value="TRANSCRIPTIONAL REGULATORY PROTEIN"/>
    <property type="match status" value="1"/>
</dbReference>
<dbReference type="SUPFAM" id="SSF46785">
    <property type="entry name" value="Winged helix' DNA-binding domain"/>
    <property type="match status" value="1"/>
</dbReference>
<dbReference type="InterPro" id="IPR005119">
    <property type="entry name" value="LysR_subst-bd"/>
</dbReference>
<keyword evidence="7" id="KW-1185">Reference proteome</keyword>
<name>A0A6J5GUU3_9BURK</name>
<dbReference type="InterPro" id="IPR000847">
    <property type="entry name" value="LysR_HTH_N"/>
</dbReference>
<comment type="similarity">
    <text evidence="1">Belongs to the LysR transcriptional regulatory family.</text>
</comment>
<dbReference type="PROSITE" id="PS50931">
    <property type="entry name" value="HTH_LYSR"/>
    <property type="match status" value="1"/>
</dbReference>
<keyword evidence="3" id="KW-0238">DNA-binding</keyword>
<dbReference type="PANTHER" id="PTHR30118">
    <property type="entry name" value="HTH-TYPE TRANSCRIPTIONAL REGULATOR LEUO-RELATED"/>
    <property type="match status" value="1"/>
</dbReference>
<dbReference type="InterPro" id="IPR050389">
    <property type="entry name" value="LysR-type_TF"/>
</dbReference>
<keyword evidence="2" id="KW-0805">Transcription regulation</keyword>
<dbReference type="SUPFAM" id="SSF53850">
    <property type="entry name" value="Periplasmic binding protein-like II"/>
    <property type="match status" value="1"/>
</dbReference>
<dbReference type="Gene3D" id="1.10.10.10">
    <property type="entry name" value="Winged helix-like DNA-binding domain superfamily/Winged helix DNA-binding domain"/>
    <property type="match status" value="1"/>
</dbReference>
<gene>
    <name evidence="6" type="primary">nodD2</name>
    <name evidence="6" type="ORF">LMG27177_05908</name>
</gene>
<dbReference type="CDD" id="cd08460">
    <property type="entry name" value="PBP2_DntR_like_1"/>
    <property type="match status" value="1"/>
</dbReference>
<proteinExistence type="inferred from homology"/>
<dbReference type="AlphaFoldDB" id="A0A6J5GUU3"/>
<dbReference type="GO" id="GO:0003700">
    <property type="term" value="F:DNA-binding transcription factor activity"/>
    <property type="evidence" value="ECO:0007669"/>
    <property type="project" value="InterPro"/>
</dbReference>
<dbReference type="InterPro" id="IPR036388">
    <property type="entry name" value="WH-like_DNA-bd_sf"/>
</dbReference>
<evidence type="ECO:0000256" key="2">
    <source>
        <dbReference type="ARBA" id="ARBA00023015"/>
    </source>
</evidence>
<evidence type="ECO:0000256" key="4">
    <source>
        <dbReference type="ARBA" id="ARBA00023163"/>
    </source>
</evidence>
<keyword evidence="4" id="KW-0804">Transcription</keyword>
<feature type="domain" description="HTH lysR-type" evidence="5">
    <location>
        <begin position="4"/>
        <end position="61"/>
    </location>
</feature>
<sequence>MSRVDLNLLTALDALLTERSVTAAAQRLNLSVSAMSRTLARLRTATGDRLLLQAGRSLVLTPYAEQLSHRLPALTREAEALLKPPDHRFDVAALEHSFAVRAGEGFIDLVGAALTDRISRAAPGVQLRFTPKSDWDAQPLRDGTIDVEIGTVRTSAPEMLTRLLLRDRYVGVCRLDHPILSGAGVSVGRWLEFDHVLTARPGEGSNPVDVAVADCGTKRRISIVVPSYTSAMQVARRSDLLAVIPHSCVGNSFAPDHAAANGLQWFELPVSTAAFNVSAIWHPRLDGDPAHRWLRGEILEVCLRAYPRNAFCGLPPPTM</sequence>
<dbReference type="GO" id="GO:0003677">
    <property type="term" value="F:DNA binding"/>
    <property type="evidence" value="ECO:0007669"/>
    <property type="project" value="UniProtKB-KW"/>
</dbReference>
<accession>A0A6J5GUU3</accession>
<dbReference type="Proteomes" id="UP000494252">
    <property type="component" value="Unassembled WGS sequence"/>
</dbReference>
<evidence type="ECO:0000313" key="6">
    <source>
        <dbReference type="EMBL" id="CAB3805701.1"/>
    </source>
</evidence>
<organism evidence="6 7">
    <name type="scientific">Paraburkholderia fynbosensis</name>
    <dbReference type="NCBI Taxonomy" id="1200993"/>
    <lineage>
        <taxon>Bacteria</taxon>
        <taxon>Pseudomonadati</taxon>
        <taxon>Pseudomonadota</taxon>
        <taxon>Betaproteobacteria</taxon>
        <taxon>Burkholderiales</taxon>
        <taxon>Burkholderiaceae</taxon>
        <taxon>Paraburkholderia</taxon>
    </lineage>
</organism>
<protein>
    <submittedName>
        <fullName evidence="6">Nodulation protein D 2</fullName>
    </submittedName>
</protein>
<reference evidence="6 7" key="1">
    <citation type="submission" date="2020-04" db="EMBL/GenBank/DDBJ databases">
        <authorList>
            <person name="De Canck E."/>
        </authorList>
    </citation>
    <scope>NUCLEOTIDE SEQUENCE [LARGE SCALE GENOMIC DNA]</scope>
    <source>
        <strain evidence="6 7">LMG 27177</strain>
    </source>
</reference>
<dbReference type="Gene3D" id="3.40.190.10">
    <property type="entry name" value="Periplasmic binding protein-like II"/>
    <property type="match status" value="2"/>
</dbReference>
<evidence type="ECO:0000259" key="5">
    <source>
        <dbReference type="PROSITE" id="PS50931"/>
    </source>
</evidence>
<evidence type="ECO:0000313" key="7">
    <source>
        <dbReference type="Proteomes" id="UP000494252"/>
    </source>
</evidence>
<dbReference type="RefSeq" id="WP_175165062.1">
    <property type="nucleotide sequence ID" value="NZ_CADIKI010000022.1"/>
</dbReference>
<evidence type="ECO:0000256" key="3">
    <source>
        <dbReference type="ARBA" id="ARBA00023125"/>
    </source>
</evidence>
<evidence type="ECO:0000256" key="1">
    <source>
        <dbReference type="ARBA" id="ARBA00009437"/>
    </source>
</evidence>
<dbReference type="InterPro" id="IPR036390">
    <property type="entry name" value="WH_DNA-bd_sf"/>
</dbReference>